<feature type="transmembrane region" description="Helical" evidence="1">
    <location>
        <begin position="182"/>
        <end position="209"/>
    </location>
</feature>
<name>A0A8T2U0Z3_CERRI</name>
<evidence type="ECO:0000313" key="2">
    <source>
        <dbReference type="EMBL" id="KAH7428902.1"/>
    </source>
</evidence>
<feature type="transmembrane region" description="Helical" evidence="1">
    <location>
        <begin position="252"/>
        <end position="271"/>
    </location>
</feature>
<reference evidence="2" key="1">
    <citation type="submission" date="2021-08" db="EMBL/GenBank/DDBJ databases">
        <title>WGS assembly of Ceratopteris richardii.</title>
        <authorList>
            <person name="Marchant D.B."/>
            <person name="Chen G."/>
            <person name="Jenkins J."/>
            <person name="Shu S."/>
            <person name="Leebens-Mack J."/>
            <person name="Grimwood J."/>
            <person name="Schmutz J."/>
            <person name="Soltis P."/>
            <person name="Soltis D."/>
            <person name="Chen Z.-H."/>
        </authorList>
    </citation>
    <scope>NUCLEOTIDE SEQUENCE</scope>
    <source>
        <strain evidence="2">Whitten #5841</strain>
        <tissue evidence="2">Leaf</tissue>
    </source>
</reference>
<feature type="transmembrane region" description="Helical" evidence="1">
    <location>
        <begin position="101"/>
        <end position="123"/>
    </location>
</feature>
<feature type="transmembrane region" description="Helical" evidence="1">
    <location>
        <begin position="129"/>
        <end position="147"/>
    </location>
</feature>
<keyword evidence="1" id="KW-0472">Membrane</keyword>
<feature type="transmembrane region" description="Helical" evidence="1">
    <location>
        <begin position="276"/>
        <end position="297"/>
    </location>
</feature>
<keyword evidence="3" id="KW-1185">Reference proteome</keyword>
<gene>
    <name evidence="2" type="ORF">KP509_09G022700</name>
</gene>
<accession>A0A8T2U0Z3</accession>
<sequence length="324" mass="37594">MMVYLMKMLSVLLATVVVFLICWLFSGVAVQRLTRFQECYWVFFMGRKLLMILIILTALILYSWFCCLLCWFVYFRGCYTEGNMVMGVPFVPNMDQYLSRFLNVLSVLCLFLFSLLCWLLPGFTFQRPSWLKVLLMAIILIRVFLVLRALVLRCWYDCLVCGLLLSGFAPEECSVDPSVDLYLLWILTVIIASVIHCGPCFLYLSGFAGQRLIWLKATLMVIKLLRTQKTAGAFWLFGCLLCRYLLLPWLTGLWACGLKVLILVILLFRILSCLNVLVLLCLFYFWLYCVPLLGIAIQNIAWKNACSLDFFRNLKITWKKECSL</sequence>
<dbReference type="EMBL" id="CM035414">
    <property type="protein sequence ID" value="KAH7428902.1"/>
    <property type="molecule type" value="Genomic_DNA"/>
</dbReference>
<comment type="caution">
    <text evidence="2">The sequence shown here is derived from an EMBL/GenBank/DDBJ whole genome shotgun (WGS) entry which is preliminary data.</text>
</comment>
<evidence type="ECO:0000313" key="3">
    <source>
        <dbReference type="Proteomes" id="UP000825935"/>
    </source>
</evidence>
<keyword evidence="1" id="KW-0812">Transmembrane</keyword>
<dbReference type="Proteomes" id="UP000825935">
    <property type="component" value="Chromosome 9"/>
</dbReference>
<feature type="transmembrane region" description="Helical" evidence="1">
    <location>
        <begin position="51"/>
        <end position="74"/>
    </location>
</feature>
<keyword evidence="1" id="KW-1133">Transmembrane helix</keyword>
<evidence type="ECO:0000256" key="1">
    <source>
        <dbReference type="SAM" id="Phobius"/>
    </source>
</evidence>
<dbReference type="AlphaFoldDB" id="A0A8T2U0Z3"/>
<protein>
    <submittedName>
        <fullName evidence="2">Uncharacterized protein</fullName>
    </submittedName>
</protein>
<organism evidence="2 3">
    <name type="scientific">Ceratopteris richardii</name>
    <name type="common">Triangle waterfern</name>
    <dbReference type="NCBI Taxonomy" id="49495"/>
    <lineage>
        <taxon>Eukaryota</taxon>
        <taxon>Viridiplantae</taxon>
        <taxon>Streptophyta</taxon>
        <taxon>Embryophyta</taxon>
        <taxon>Tracheophyta</taxon>
        <taxon>Polypodiopsida</taxon>
        <taxon>Polypodiidae</taxon>
        <taxon>Polypodiales</taxon>
        <taxon>Pteridineae</taxon>
        <taxon>Pteridaceae</taxon>
        <taxon>Parkerioideae</taxon>
        <taxon>Ceratopteris</taxon>
    </lineage>
</organism>
<proteinExistence type="predicted"/>